<feature type="transmembrane region" description="Helical" evidence="2">
    <location>
        <begin position="140"/>
        <end position="167"/>
    </location>
</feature>
<keyword evidence="2" id="KW-0472">Membrane</keyword>
<feature type="compositionally biased region" description="Polar residues" evidence="1">
    <location>
        <begin position="1"/>
        <end position="13"/>
    </location>
</feature>
<evidence type="ECO:0000313" key="4">
    <source>
        <dbReference type="Proteomes" id="UP001583177"/>
    </source>
</evidence>
<dbReference type="EMBL" id="JAWRVE010000108">
    <property type="protein sequence ID" value="KAL1858086.1"/>
    <property type="molecule type" value="Genomic_DNA"/>
</dbReference>
<feature type="region of interest" description="Disordered" evidence="1">
    <location>
        <begin position="1"/>
        <end position="45"/>
    </location>
</feature>
<keyword evidence="2" id="KW-1133">Transmembrane helix</keyword>
<evidence type="ECO:0000256" key="2">
    <source>
        <dbReference type="SAM" id="Phobius"/>
    </source>
</evidence>
<dbReference type="Proteomes" id="UP001583177">
    <property type="component" value="Unassembled WGS sequence"/>
</dbReference>
<comment type="caution">
    <text evidence="3">The sequence shown here is derived from an EMBL/GenBank/DDBJ whole genome shotgun (WGS) entry which is preliminary data.</text>
</comment>
<feature type="region of interest" description="Disordered" evidence="1">
    <location>
        <begin position="59"/>
        <end position="78"/>
    </location>
</feature>
<protein>
    <submittedName>
        <fullName evidence="3">Uncharacterized protein</fullName>
    </submittedName>
</protein>
<evidence type="ECO:0000256" key="1">
    <source>
        <dbReference type="SAM" id="MobiDB-lite"/>
    </source>
</evidence>
<name>A0ABR3WBE9_9PEZI</name>
<reference evidence="3 4" key="1">
    <citation type="journal article" date="2024" name="IMA Fungus">
        <title>IMA Genome - F19 : A genome assembly and annotation guide to empower mycologists, including annotated draft genome sequences of Ceratocystis pirilliformis, Diaporthe australafricana, Fusarium ophioides, Paecilomyces lecythidis, and Sporothrix stenoceras.</title>
        <authorList>
            <person name="Aylward J."/>
            <person name="Wilson A.M."/>
            <person name="Visagie C.M."/>
            <person name="Spraker J."/>
            <person name="Barnes I."/>
            <person name="Buitendag C."/>
            <person name="Ceriani C."/>
            <person name="Del Mar Angel L."/>
            <person name="du Plessis D."/>
            <person name="Fuchs T."/>
            <person name="Gasser K."/>
            <person name="Kramer D."/>
            <person name="Li W."/>
            <person name="Munsamy K."/>
            <person name="Piso A."/>
            <person name="Price J.L."/>
            <person name="Sonnekus B."/>
            <person name="Thomas C."/>
            <person name="van der Nest A."/>
            <person name="van Dijk A."/>
            <person name="van Heerden A."/>
            <person name="van Vuuren N."/>
            <person name="Yilmaz N."/>
            <person name="Duong T.A."/>
            <person name="van der Merwe N.A."/>
            <person name="Wingfield M.J."/>
            <person name="Wingfield B.D."/>
        </authorList>
    </citation>
    <scope>NUCLEOTIDE SEQUENCE [LARGE SCALE GENOMIC DNA]</scope>
    <source>
        <strain evidence="3 4">CMW 18300</strain>
    </source>
</reference>
<feature type="transmembrane region" description="Helical" evidence="2">
    <location>
        <begin position="261"/>
        <end position="283"/>
    </location>
</feature>
<keyword evidence="2" id="KW-0812">Transmembrane</keyword>
<organism evidence="3 4">
    <name type="scientific">Diaporthe australafricana</name>
    <dbReference type="NCBI Taxonomy" id="127596"/>
    <lineage>
        <taxon>Eukaryota</taxon>
        <taxon>Fungi</taxon>
        <taxon>Dikarya</taxon>
        <taxon>Ascomycota</taxon>
        <taxon>Pezizomycotina</taxon>
        <taxon>Sordariomycetes</taxon>
        <taxon>Sordariomycetidae</taxon>
        <taxon>Diaporthales</taxon>
        <taxon>Diaporthaceae</taxon>
        <taxon>Diaporthe</taxon>
    </lineage>
</organism>
<evidence type="ECO:0000313" key="3">
    <source>
        <dbReference type="EMBL" id="KAL1858086.1"/>
    </source>
</evidence>
<feature type="transmembrane region" description="Helical" evidence="2">
    <location>
        <begin position="231"/>
        <end position="249"/>
    </location>
</feature>
<gene>
    <name evidence="3" type="ORF">Daus18300_010087</name>
</gene>
<proteinExistence type="predicted"/>
<keyword evidence="4" id="KW-1185">Reference proteome</keyword>
<feature type="transmembrane region" description="Helical" evidence="2">
    <location>
        <begin position="187"/>
        <end position="211"/>
    </location>
</feature>
<accession>A0ABR3WBE9</accession>
<sequence>MDTSLLNDPTSSEHVQKGPGNRNYSILPPLSRAPPLTNEIPGRLLQNDATTPYSFYGELDMPARHCSPQESNGFSQEEPILQREPAQQEQATLPRYEGIDEQSEHVSECPTVLLQEWSHAEAVHDTQKPMPKPPSWKEKLGIFAMICLIVGSVLLCAAIAILAFLWFGNSAFTAWKEIIARNWLFRAIFICIEVVQQVMMFQLGIVAATIASLALESGDVVVGDLASISTLRATTASTGAFVMAWQYLSHGSFRSAQHYKSFFLILSAALLWCLSQSFLLILLTDVSLRSTAGLVSTVELPYSLHYNESYADDFYSFSSRFIFPSTGAWNRKISNYASFAEYSEPPYEADGVSDTGVTLRAFLPFGTAQSRENLESYKGSSMVLDARVTCQVPHIQNATVDSTYRFRGSIAATRRTPRLSNVALDNGSNPESFEAIGVHPDGSRDFNCVVSRSRYQYGVLRDPNEDQWAISLCQLWQGMEALGTIHFGGLVSEFRDQSQVDEYFNGAAYLYLNYTYGTDLTGLSDQPGRVMAAEASQERDEWLDLTFSNGSIILSASICYAALDFAEIDVRISSQSNRTESRLEPVFDEDTFTYTFKELRYAMGQDRSLPIDNRGMLRLEEQPWQGLSQGRYSAPFHAGFLLRLTADLIYTKAQSMPTAESYGWQPTMTGVLSPTGSCTIERADCDQNCSDAIPDCVTPDLMHIWLVQEILKTNGSIAFAL</sequence>